<accession>A0A075LM19</accession>
<evidence type="ECO:0000256" key="1">
    <source>
        <dbReference type="ARBA" id="ARBA00004651"/>
    </source>
</evidence>
<dbReference type="GO" id="GO:0005886">
    <property type="term" value="C:plasma membrane"/>
    <property type="evidence" value="ECO:0007669"/>
    <property type="project" value="UniProtKB-SubCell"/>
</dbReference>
<dbReference type="EMBL" id="CP008876">
    <property type="protein sequence ID" value="AIF67181.1"/>
    <property type="molecule type" value="Genomic_DNA"/>
</dbReference>
<dbReference type="RefSeq" id="WP_038562436.1">
    <property type="nucleotide sequence ID" value="NZ_CP008876.1"/>
</dbReference>
<evidence type="ECO:0000256" key="4">
    <source>
        <dbReference type="ARBA" id="ARBA00022989"/>
    </source>
</evidence>
<dbReference type="HOGENOM" id="CLU_176001_3_0_9"/>
<keyword evidence="4 6" id="KW-1133">Transmembrane helix</keyword>
<feature type="transmembrane region" description="Helical" evidence="6">
    <location>
        <begin position="7"/>
        <end position="25"/>
    </location>
</feature>
<feature type="domain" description="Cardiolipin synthase N-terminal" evidence="7">
    <location>
        <begin position="18"/>
        <end position="59"/>
    </location>
</feature>
<evidence type="ECO:0000259" key="7">
    <source>
        <dbReference type="Pfam" id="PF13396"/>
    </source>
</evidence>
<keyword evidence="2" id="KW-1003">Cell membrane</keyword>
<evidence type="ECO:0000256" key="5">
    <source>
        <dbReference type="ARBA" id="ARBA00023136"/>
    </source>
</evidence>
<evidence type="ECO:0000313" key="10">
    <source>
        <dbReference type="Proteomes" id="UP000027980"/>
    </source>
</evidence>
<evidence type="ECO:0000313" key="8">
    <source>
        <dbReference type="EMBL" id="AIF67181.1"/>
    </source>
</evidence>
<keyword evidence="5 6" id="KW-0472">Membrane</keyword>
<evidence type="ECO:0000313" key="9">
    <source>
        <dbReference type="EMBL" id="SEO19839.1"/>
    </source>
</evidence>
<dbReference type="EMBL" id="FOCD01000009">
    <property type="protein sequence ID" value="SEO19839.1"/>
    <property type="molecule type" value="Genomic_DNA"/>
</dbReference>
<dbReference type="AlphaFoldDB" id="A0A075LM19"/>
<name>A0A075LM19_9BACI</name>
<evidence type="ECO:0000313" key="11">
    <source>
        <dbReference type="Proteomes" id="UP000199735"/>
    </source>
</evidence>
<dbReference type="Proteomes" id="UP000027980">
    <property type="component" value="Chromosome"/>
</dbReference>
<dbReference type="InterPro" id="IPR027379">
    <property type="entry name" value="CLS_N"/>
</dbReference>
<dbReference type="GeneID" id="34220210"/>
<dbReference type="Pfam" id="PF13396">
    <property type="entry name" value="PLDc_N"/>
    <property type="match status" value="1"/>
</dbReference>
<protein>
    <submittedName>
        <fullName evidence="8">Negative regulatory protein YxlE</fullName>
    </submittedName>
    <submittedName>
        <fullName evidence="9">Phospholipase_D-nuclease N-terminal</fullName>
    </submittedName>
</protein>
<proteinExistence type="predicted"/>
<evidence type="ECO:0000256" key="3">
    <source>
        <dbReference type="ARBA" id="ARBA00022692"/>
    </source>
</evidence>
<accession>A0AAX2EKN2</accession>
<evidence type="ECO:0000256" key="2">
    <source>
        <dbReference type="ARBA" id="ARBA00022475"/>
    </source>
</evidence>
<gene>
    <name evidence="8" type="ORF">GZ22_11350</name>
    <name evidence="9" type="ORF">SAMN04489762_3691</name>
</gene>
<evidence type="ECO:0000256" key="6">
    <source>
        <dbReference type="SAM" id="Phobius"/>
    </source>
</evidence>
<dbReference type="OrthoDB" id="3243324at2"/>
<feature type="transmembrane region" description="Helical" evidence="6">
    <location>
        <begin position="37"/>
        <end position="57"/>
    </location>
</feature>
<reference evidence="8 10" key="1">
    <citation type="submission" date="2014-07" db="EMBL/GenBank/DDBJ databases">
        <title>Complete genome sequence of a moderately halophilic bacterium Terribacillus aidingensis MP602, isolated from Cryptomeria fortunei in Tianmu mountain in China.</title>
        <authorList>
            <person name="Wang Y."/>
            <person name="Lu P."/>
            <person name="Zhang L."/>
        </authorList>
    </citation>
    <scope>NUCLEOTIDE SEQUENCE [LARGE SCALE GENOMIC DNA]</scope>
    <source>
        <strain evidence="8 10">MP602</strain>
    </source>
</reference>
<dbReference type="KEGG" id="tap:GZ22_11350"/>
<dbReference type="Proteomes" id="UP000199735">
    <property type="component" value="Unassembled WGS sequence"/>
</dbReference>
<reference evidence="9 11" key="2">
    <citation type="submission" date="2016-10" db="EMBL/GenBank/DDBJ databases">
        <authorList>
            <person name="Varghese N."/>
            <person name="Submissions S."/>
        </authorList>
    </citation>
    <scope>NUCLEOTIDE SEQUENCE [LARGE SCALE GENOMIC DNA]</scope>
    <source>
        <strain evidence="9 11">DSM 21619</strain>
    </source>
</reference>
<sequence>MENTVTLLLPIIVIQFLLLIIALISCIRAEETLGPKWVWIVIIFCISIIGPILYFVIGQRKDAYK</sequence>
<comment type="subcellular location">
    <subcellularLocation>
        <location evidence="1">Cell membrane</location>
        <topology evidence="1">Multi-pass membrane protein</topology>
    </subcellularLocation>
</comment>
<organism evidence="8 10">
    <name type="scientific">Terribacillus saccharophilus</name>
    <dbReference type="NCBI Taxonomy" id="361277"/>
    <lineage>
        <taxon>Bacteria</taxon>
        <taxon>Bacillati</taxon>
        <taxon>Bacillota</taxon>
        <taxon>Bacilli</taxon>
        <taxon>Bacillales</taxon>
        <taxon>Bacillaceae</taxon>
        <taxon>Terribacillus</taxon>
    </lineage>
</organism>
<keyword evidence="3 6" id="KW-0812">Transmembrane</keyword>